<evidence type="ECO:0000313" key="1">
    <source>
        <dbReference type="EMBL" id="MBM7693801.1"/>
    </source>
</evidence>
<sequence length="67" mass="7967">MKIYRLIKNYKDLYKKGTVFFLISESEFIGVKEFTLQCADLKGKLYLSKQELNSYFVLNKYRGVNND</sequence>
<name>A0ABS2QKW8_9BACI</name>
<comment type="caution">
    <text evidence="1">The sequence shown here is derived from an EMBL/GenBank/DDBJ whole genome shotgun (WGS) entry which is preliminary data.</text>
</comment>
<gene>
    <name evidence="1" type="ORF">JOC77_003245</name>
</gene>
<dbReference type="EMBL" id="JAFBFI010000015">
    <property type="protein sequence ID" value="MBM7693801.1"/>
    <property type="molecule type" value="Genomic_DNA"/>
</dbReference>
<protein>
    <submittedName>
        <fullName evidence="1">Uncharacterized protein</fullName>
    </submittedName>
</protein>
<dbReference type="Proteomes" id="UP000823486">
    <property type="component" value="Unassembled WGS sequence"/>
</dbReference>
<keyword evidence="2" id="KW-1185">Reference proteome</keyword>
<evidence type="ECO:0000313" key="2">
    <source>
        <dbReference type="Proteomes" id="UP000823486"/>
    </source>
</evidence>
<organism evidence="1 2">
    <name type="scientific">Peribacillus deserti</name>
    <dbReference type="NCBI Taxonomy" id="673318"/>
    <lineage>
        <taxon>Bacteria</taxon>
        <taxon>Bacillati</taxon>
        <taxon>Bacillota</taxon>
        <taxon>Bacilli</taxon>
        <taxon>Bacillales</taxon>
        <taxon>Bacillaceae</taxon>
        <taxon>Peribacillus</taxon>
    </lineage>
</organism>
<proteinExistence type="predicted"/>
<reference evidence="1 2" key="1">
    <citation type="submission" date="2021-01" db="EMBL/GenBank/DDBJ databases">
        <title>Genomic Encyclopedia of Type Strains, Phase IV (KMG-IV): sequencing the most valuable type-strain genomes for metagenomic binning, comparative biology and taxonomic classification.</title>
        <authorList>
            <person name="Goeker M."/>
        </authorList>
    </citation>
    <scope>NUCLEOTIDE SEQUENCE [LARGE SCALE GENOMIC DNA]</scope>
    <source>
        <strain evidence="1 2">DSM 105482</strain>
    </source>
</reference>
<accession>A0ABS2QKW8</accession>